<reference evidence="7" key="1">
    <citation type="submission" date="2021-02" db="EMBL/GenBank/DDBJ databases">
        <authorList>
            <person name="Nowell W R."/>
        </authorList>
    </citation>
    <scope>NUCLEOTIDE SEQUENCE</scope>
</reference>
<dbReference type="AlphaFoldDB" id="A0A813WC50"/>
<evidence type="ECO:0008006" key="10">
    <source>
        <dbReference type="Google" id="ProtNLM"/>
    </source>
</evidence>
<feature type="transmembrane region" description="Helical" evidence="6">
    <location>
        <begin position="62"/>
        <end position="80"/>
    </location>
</feature>
<dbReference type="GO" id="GO:0016020">
    <property type="term" value="C:membrane"/>
    <property type="evidence" value="ECO:0007669"/>
    <property type="project" value="UniProtKB-SubCell"/>
</dbReference>
<name>A0A813WC50_9BILA</name>
<dbReference type="Proteomes" id="UP000663829">
    <property type="component" value="Unassembled WGS sequence"/>
</dbReference>
<dbReference type="EMBL" id="CAJNOQ010000896">
    <property type="protein sequence ID" value="CAF0849213.1"/>
    <property type="molecule type" value="Genomic_DNA"/>
</dbReference>
<comment type="subcellular location">
    <subcellularLocation>
        <location evidence="1">Membrane</location>
        <topology evidence="1">Multi-pass membrane protein</topology>
    </subcellularLocation>
</comment>
<dbReference type="InterPro" id="IPR007919">
    <property type="entry name" value="UPF0220"/>
</dbReference>
<protein>
    <recommendedName>
        <fullName evidence="10">Transmembrane protein 50A</fullName>
    </recommendedName>
</protein>
<evidence type="ECO:0000256" key="3">
    <source>
        <dbReference type="ARBA" id="ARBA00022692"/>
    </source>
</evidence>
<evidence type="ECO:0000256" key="4">
    <source>
        <dbReference type="ARBA" id="ARBA00022989"/>
    </source>
</evidence>
<keyword evidence="3 6" id="KW-0812">Transmembrane</keyword>
<accession>A0A813WC50</accession>
<feature type="transmembrane region" description="Helical" evidence="6">
    <location>
        <begin position="138"/>
        <end position="157"/>
    </location>
</feature>
<evidence type="ECO:0000313" key="7">
    <source>
        <dbReference type="EMBL" id="CAF0849213.1"/>
    </source>
</evidence>
<dbReference type="Proteomes" id="UP000681722">
    <property type="component" value="Unassembled WGS sequence"/>
</dbReference>
<evidence type="ECO:0000256" key="2">
    <source>
        <dbReference type="ARBA" id="ARBA00005335"/>
    </source>
</evidence>
<dbReference type="OrthoDB" id="268928at2759"/>
<feature type="transmembrane region" description="Helical" evidence="6">
    <location>
        <begin position="32"/>
        <end position="50"/>
    </location>
</feature>
<keyword evidence="9" id="KW-1185">Reference proteome</keyword>
<comment type="caution">
    <text evidence="7">The sequence shown here is derived from an EMBL/GenBank/DDBJ whole genome shotgun (WGS) entry which is preliminary data.</text>
</comment>
<comment type="similarity">
    <text evidence="2">Belongs to the UPF0220 family.</text>
</comment>
<proteinExistence type="inferred from homology"/>
<dbReference type="EMBL" id="CAJOBC010000895">
    <property type="protein sequence ID" value="CAF3636728.1"/>
    <property type="molecule type" value="Genomic_DNA"/>
</dbReference>
<evidence type="ECO:0000256" key="1">
    <source>
        <dbReference type="ARBA" id="ARBA00004141"/>
    </source>
</evidence>
<evidence type="ECO:0000313" key="9">
    <source>
        <dbReference type="Proteomes" id="UP000663829"/>
    </source>
</evidence>
<feature type="transmembrane region" description="Helical" evidence="6">
    <location>
        <begin position="106"/>
        <end position="132"/>
    </location>
</feature>
<dbReference type="PANTHER" id="PTHR13180">
    <property type="entry name" value="SMALL MEMBRANE PROTEIN-RELATED"/>
    <property type="match status" value="1"/>
</dbReference>
<dbReference type="Pfam" id="PF05255">
    <property type="entry name" value="UPF0220"/>
    <property type="match status" value="1"/>
</dbReference>
<evidence type="ECO:0000313" key="8">
    <source>
        <dbReference type="EMBL" id="CAF3636728.1"/>
    </source>
</evidence>
<sequence length="160" mass="17854">MAGLFDDCSPFLSRYYSKLNLDKFYLKEKRNTVSSIVAGCLFSIGWWIIIDCAVLNPSNQQFHKAFIVIGIMASLALVLVNSISDARFRGDLYGQGCCGSISLSRIVLFLAFLFAFGSLISGAWVMIVQYIIPDKKPMYPGIAIFLQNLLIFTSITGKWN</sequence>
<organism evidence="7 9">
    <name type="scientific">Didymodactylos carnosus</name>
    <dbReference type="NCBI Taxonomy" id="1234261"/>
    <lineage>
        <taxon>Eukaryota</taxon>
        <taxon>Metazoa</taxon>
        <taxon>Spiralia</taxon>
        <taxon>Gnathifera</taxon>
        <taxon>Rotifera</taxon>
        <taxon>Eurotatoria</taxon>
        <taxon>Bdelloidea</taxon>
        <taxon>Philodinida</taxon>
        <taxon>Philodinidae</taxon>
        <taxon>Didymodactylos</taxon>
    </lineage>
</organism>
<keyword evidence="5 6" id="KW-0472">Membrane</keyword>
<evidence type="ECO:0000256" key="6">
    <source>
        <dbReference type="SAM" id="Phobius"/>
    </source>
</evidence>
<keyword evidence="4 6" id="KW-1133">Transmembrane helix</keyword>
<evidence type="ECO:0000256" key="5">
    <source>
        <dbReference type="ARBA" id="ARBA00023136"/>
    </source>
</evidence>
<gene>
    <name evidence="7" type="ORF">GPM918_LOCUS5981</name>
    <name evidence="8" type="ORF">SRO942_LOCUS5974</name>
</gene>